<dbReference type="EC" id="2.7.13.3" evidence="2"/>
<dbReference type="InterPro" id="IPR029016">
    <property type="entry name" value="GAF-like_dom_sf"/>
</dbReference>
<keyword evidence="9" id="KW-1185">Reference proteome</keyword>
<feature type="domain" description="PAS" evidence="7">
    <location>
        <begin position="227"/>
        <end position="290"/>
    </location>
</feature>
<dbReference type="SMART" id="SM00086">
    <property type="entry name" value="PAC"/>
    <property type="match status" value="1"/>
</dbReference>
<dbReference type="eggNOG" id="COG4585">
    <property type="taxonomic scope" value="Bacteria"/>
</dbReference>
<dbReference type="InterPro" id="IPR000014">
    <property type="entry name" value="PAS"/>
</dbReference>
<dbReference type="SMART" id="SM00065">
    <property type="entry name" value="GAF"/>
    <property type="match status" value="1"/>
</dbReference>
<dbReference type="Pfam" id="PF07730">
    <property type="entry name" value="HisKA_3"/>
    <property type="match status" value="1"/>
</dbReference>
<dbReference type="SUPFAM" id="SSF55781">
    <property type="entry name" value="GAF domain-like"/>
    <property type="match status" value="1"/>
</dbReference>
<accession>E3J439</accession>
<dbReference type="GO" id="GO:0046983">
    <property type="term" value="F:protein dimerization activity"/>
    <property type="evidence" value="ECO:0007669"/>
    <property type="project" value="InterPro"/>
</dbReference>
<dbReference type="Pfam" id="PF01590">
    <property type="entry name" value="GAF"/>
    <property type="match status" value="1"/>
</dbReference>
<evidence type="ECO:0000313" key="9">
    <source>
        <dbReference type="Proteomes" id="UP000002484"/>
    </source>
</evidence>
<dbReference type="Gene3D" id="3.30.450.40">
    <property type="match status" value="1"/>
</dbReference>
<dbReference type="PANTHER" id="PTHR43304:SF1">
    <property type="entry name" value="PAC DOMAIN-CONTAINING PROTEIN"/>
    <property type="match status" value="1"/>
</dbReference>
<dbReference type="SMART" id="SM00091">
    <property type="entry name" value="PAS"/>
    <property type="match status" value="1"/>
</dbReference>
<dbReference type="PROSITE" id="PS50112">
    <property type="entry name" value="PAS"/>
    <property type="match status" value="1"/>
</dbReference>
<dbReference type="InterPro" id="IPR001610">
    <property type="entry name" value="PAC"/>
</dbReference>
<feature type="compositionally biased region" description="Low complexity" evidence="6">
    <location>
        <begin position="82"/>
        <end position="100"/>
    </location>
</feature>
<dbReference type="InterPro" id="IPR011712">
    <property type="entry name" value="Sig_transdc_His_kin_sub3_dim/P"/>
</dbReference>
<dbReference type="EMBL" id="CP002299">
    <property type="protein sequence ID" value="ADP81818.1"/>
    <property type="molecule type" value="Genomic_DNA"/>
</dbReference>
<sequence length="770" mass="79990">MGMTDAVGPGSGRADPGAAHRGDGTDANGHPPARDAAGPGHPTGPGPDQDGTGPLPTAGFGAWRAAFAERSDGPASPDDHPGAGSPAAPSGPVPLGYTPPAALPPAPRPAAGFAPLGYTPPAQGPVSNGLAGQLVGAPLTRPPQNGTGRSPSPPDDDATRADFPPPRQLPAAPASPGVPPVASTSLATAALSPVRLAPPASRPPANQPDPPVDPTGPLSVGLAALDLLDTLAEVVFRTDAEGRWTYLNPAWTRLTGFDIDASLGNRFIDYVHPEELEHTIALFMAVVVGGADHCHHETRYRTADGYRRVQIRAKVLRDDAGEVVGNIGTIIDVTESRFGAEMATEQGALLELIPTGGRIDDLPVGIVIYDPDDTVRRASRVVDRLAGARTQVGDALDALTAHVRPAVVGGPALDGPWGLVATARRTQTAQIGDFDVLSGAGAAAVAETGAAGRPEEARAALGPRRSLRATVIPIEENGETRVAVMLSDVTDLRRAERQQAALAYLGQRALTTLDVPALLREAVELVATTLGVERCDLIECVEMASARGQTRRPTFDGAGGVVVARPGPDGGDVEEGKSSGGVYAHVRTCYGRHGGAWAAGAVSAAADSFVSQVLSSCQPLVIDDLPGRADLRLEGWLQGDGAVATVGAPIGVGSRAFGVLTAHSHTHRRFTRDEAHFVQSVANVVAAAVELAQMQEDRARLAVFEDRDRIACELHDLVIQRLFSVGLRLQSLVRQVPEPGAVRMSTAISDLDETIDEVRRTIFDLRPPHA</sequence>
<protein>
    <recommendedName>
        <fullName evidence="2">histidine kinase</fullName>
        <ecNumber evidence="2">2.7.13.3</ecNumber>
    </recommendedName>
</protein>
<evidence type="ECO:0000313" key="8">
    <source>
        <dbReference type="EMBL" id="ADP81818.1"/>
    </source>
</evidence>
<dbReference type="AlphaFoldDB" id="E3J439"/>
<comment type="catalytic activity">
    <reaction evidence="1">
        <text>ATP + protein L-histidine = ADP + protein N-phospho-L-histidine.</text>
        <dbReference type="EC" id="2.7.13.3"/>
    </reaction>
</comment>
<dbReference type="eggNOG" id="COG2203">
    <property type="taxonomic scope" value="Bacteria"/>
</dbReference>
<dbReference type="Proteomes" id="UP000002484">
    <property type="component" value="Chromosome"/>
</dbReference>
<dbReference type="InterPro" id="IPR035965">
    <property type="entry name" value="PAS-like_dom_sf"/>
</dbReference>
<dbReference type="InterPro" id="IPR013767">
    <property type="entry name" value="PAS_fold"/>
</dbReference>
<dbReference type="GO" id="GO:0006355">
    <property type="term" value="P:regulation of DNA-templated transcription"/>
    <property type="evidence" value="ECO:0007669"/>
    <property type="project" value="InterPro"/>
</dbReference>
<keyword evidence="5" id="KW-0418">Kinase</keyword>
<dbReference type="InParanoid" id="E3J439"/>
<feature type="compositionally biased region" description="Low complexity" evidence="6">
    <location>
        <begin position="46"/>
        <end position="57"/>
    </location>
</feature>
<feature type="compositionally biased region" description="Basic and acidic residues" evidence="6">
    <location>
        <begin position="67"/>
        <end position="81"/>
    </location>
</feature>
<dbReference type="HOGENOM" id="CLU_362803_0_0_11"/>
<reference evidence="8 9" key="1">
    <citation type="submission" date="2010-10" db="EMBL/GenBank/DDBJ databases">
        <title>Complete sequence of Frankia sp. EuI1c.</title>
        <authorList>
            <consortium name="US DOE Joint Genome Institute"/>
            <person name="Lucas S."/>
            <person name="Copeland A."/>
            <person name="Lapidus A."/>
            <person name="Cheng J.-F."/>
            <person name="Bruce D."/>
            <person name="Goodwin L."/>
            <person name="Pitluck S."/>
            <person name="Chertkov O."/>
            <person name="Detter J.C."/>
            <person name="Han C."/>
            <person name="Tapia R."/>
            <person name="Land M."/>
            <person name="Hauser L."/>
            <person name="Jeffries C."/>
            <person name="Kyrpides N."/>
            <person name="Ivanova N."/>
            <person name="Mikhailova N."/>
            <person name="Beauchemin N."/>
            <person name="Sen A."/>
            <person name="Sur S.A."/>
            <person name="Gtari M."/>
            <person name="Wall L."/>
            <person name="Tisa L."/>
            <person name="Woyke T."/>
        </authorList>
    </citation>
    <scope>NUCLEOTIDE SEQUENCE [LARGE SCALE GENOMIC DNA]</scope>
    <source>
        <strain evidence="9">DSM 45817 / CECT 9037 / EuI1c</strain>
    </source>
</reference>
<evidence type="ECO:0000256" key="1">
    <source>
        <dbReference type="ARBA" id="ARBA00000085"/>
    </source>
</evidence>
<dbReference type="Pfam" id="PF00989">
    <property type="entry name" value="PAS"/>
    <property type="match status" value="1"/>
</dbReference>
<feature type="region of interest" description="Disordered" evidence="6">
    <location>
        <begin position="1"/>
        <end position="182"/>
    </location>
</feature>
<name>E3J439_PSEI1</name>
<feature type="region of interest" description="Disordered" evidence="6">
    <location>
        <begin position="196"/>
        <end position="217"/>
    </location>
</feature>
<dbReference type="Gene3D" id="1.20.5.1930">
    <property type="match status" value="1"/>
</dbReference>
<feature type="compositionally biased region" description="Low complexity" evidence="6">
    <location>
        <begin position="170"/>
        <end position="182"/>
    </location>
</feature>
<feature type="compositionally biased region" description="Pro residues" evidence="6">
    <location>
        <begin position="200"/>
        <end position="214"/>
    </location>
</feature>
<dbReference type="GO" id="GO:0000155">
    <property type="term" value="F:phosphorelay sensor kinase activity"/>
    <property type="evidence" value="ECO:0007669"/>
    <property type="project" value="InterPro"/>
</dbReference>
<dbReference type="KEGG" id="fri:FraEuI1c_3811"/>
<dbReference type="InterPro" id="IPR052162">
    <property type="entry name" value="Sensor_kinase/Photoreceptor"/>
</dbReference>
<dbReference type="STRING" id="298654.FraEuI1c_3811"/>
<dbReference type="Gene3D" id="3.30.450.20">
    <property type="entry name" value="PAS domain"/>
    <property type="match status" value="2"/>
</dbReference>
<organism evidence="8 9">
    <name type="scientific">Pseudofrankia inefficax (strain DSM 45817 / CECT 9037 / DDB 130130 / EuI1c)</name>
    <name type="common">Frankia inefficax</name>
    <dbReference type="NCBI Taxonomy" id="298654"/>
    <lineage>
        <taxon>Bacteria</taxon>
        <taxon>Bacillati</taxon>
        <taxon>Actinomycetota</taxon>
        <taxon>Actinomycetes</taxon>
        <taxon>Frankiales</taxon>
        <taxon>Frankiaceae</taxon>
        <taxon>Pseudofrankia</taxon>
    </lineage>
</organism>
<evidence type="ECO:0000256" key="3">
    <source>
        <dbReference type="ARBA" id="ARBA00022553"/>
    </source>
</evidence>
<dbReference type="InterPro" id="IPR003018">
    <property type="entry name" value="GAF"/>
</dbReference>
<gene>
    <name evidence="8" type="ordered locus">FraEuI1c_3811</name>
</gene>
<dbReference type="NCBIfam" id="TIGR00229">
    <property type="entry name" value="sensory_box"/>
    <property type="match status" value="1"/>
</dbReference>
<dbReference type="SUPFAM" id="SSF55785">
    <property type="entry name" value="PYP-like sensor domain (PAS domain)"/>
    <property type="match status" value="1"/>
</dbReference>
<evidence type="ECO:0000256" key="5">
    <source>
        <dbReference type="ARBA" id="ARBA00022777"/>
    </source>
</evidence>
<proteinExistence type="predicted"/>
<evidence type="ECO:0000259" key="7">
    <source>
        <dbReference type="PROSITE" id="PS50112"/>
    </source>
</evidence>
<keyword evidence="4" id="KW-0808">Transferase</keyword>
<evidence type="ECO:0000256" key="4">
    <source>
        <dbReference type="ARBA" id="ARBA00022679"/>
    </source>
</evidence>
<evidence type="ECO:0000256" key="2">
    <source>
        <dbReference type="ARBA" id="ARBA00012438"/>
    </source>
</evidence>
<dbReference type="CDD" id="cd00130">
    <property type="entry name" value="PAS"/>
    <property type="match status" value="1"/>
</dbReference>
<dbReference type="GO" id="GO:0016020">
    <property type="term" value="C:membrane"/>
    <property type="evidence" value="ECO:0007669"/>
    <property type="project" value="InterPro"/>
</dbReference>
<keyword evidence="3" id="KW-0597">Phosphoprotein</keyword>
<evidence type="ECO:0000256" key="6">
    <source>
        <dbReference type="SAM" id="MobiDB-lite"/>
    </source>
</evidence>
<dbReference type="PANTHER" id="PTHR43304">
    <property type="entry name" value="PHYTOCHROME-LIKE PROTEIN CPH1"/>
    <property type="match status" value="1"/>
</dbReference>